<evidence type="ECO:0000259" key="2">
    <source>
        <dbReference type="Pfam" id="PF01471"/>
    </source>
</evidence>
<dbReference type="SUPFAM" id="SSF47090">
    <property type="entry name" value="PGBD-like"/>
    <property type="match status" value="1"/>
</dbReference>
<dbReference type="RefSeq" id="WP_007425714.1">
    <property type="nucleotide sequence ID" value="NZ_AMGO01000007.1"/>
</dbReference>
<proteinExistence type="predicted"/>
<dbReference type="OrthoDB" id="7444491at2"/>
<dbReference type="AlphaFoldDB" id="K2GS80"/>
<accession>K2GS80</accession>
<evidence type="ECO:0000256" key="1">
    <source>
        <dbReference type="SAM" id="SignalP"/>
    </source>
</evidence>
<gene>
    <name evidence="3" type="ORF">OCGS_0561</name>
</gene>
<dbReference type="STRING" id="1231392.OCGS_0561"/>
<dbReference type="EMBL" id="AMGO01000007">
    <property type="protein sequence ID" value="EKE45471.1"/>
    <property type="molecule type" value="Genomic_DNA"/>
</dbReference>
<dbReference type="PATRIC" id="fig|1231392.3.peg.563"/>
<dbReference type="Gene3D" id="1.10.101.10">
    <property type="entry name" value="PGBD-like superfamily/PGBD"/>
    <property type="match status" value="1"/>
</dbReference>
<keyword evidence="1" id="KW-0732">Signal</keyword>
<dbReference type="InterPro" id="IPR036365">
    <property type="entry name" value="PGBD-like_sf"/>
</dbReference>
<organism evidence="3 4">
    <name type="scientific">Oceaniovalibus guishaninsula JLT2003</name>
    <dbReference type="NCBI Taxonomy" id="1231392"/>
    <lineage>
        <taxon>Bacteria</taxon>
        <taxon>Pseudomonadati</taxon>
        <taxon>Pseudomonadota</taxon>
        <taxon>Alphaproteobacteria</taxon>
        <taxon>Rhodobacterales</taxon>
        <taxon>Roseobacteraceae</taxon>
        <taxon>Oceaniovalibus</taxon>
    </lineage>
</organism>
<reference evidence="3 4" key="1">
    <citation type="journal article" date="2012" name="J. Bacteriol.">
        <title>Draft Genome Sequence of Oceaniovalibus guishaninsula JLT2003T.</title>
        <authorList>
            <person name="Tang K."/>
            <person name="Liu K."/>
            <person name="Jiao N."/>
        </authorList>
    </citation>
    <scope>NUCLEOTIDE SEQUENCE [LARGE SCALE GENOMIC DNA]</scope>
    <source>
        <strain evidence="3 4">JLT2003</strain>
    </source>
</reference>
<sequence length="444" mass="46107">MRIHFLTSTILAASILALPATRVSADAGDFVAGAIIGGVLGHAVRQQPQRRVYTTKRKTYVQKRPSIPATQSGREIQSSLNYFGFDAGTVDGQLGRKSRNAISSYQSYMGYAATGQLTPFEQNLLVSSWTRAQAGGYATQQLAAASPDGMRGLLRTWRAEMAGNPTGPAAPTPPTVMAAAPVAAAAVPAAAALEAATELPLPEAIPEADATLPNLFGGTQTTQASLASHCNKVSLLTSGNGGFTTQAAMTDAGFVMSEQFCLARTYAIATGEELTARTNASPDQISQHCAAYGDRLAPMVQALSVAPRDEVIRQTAAFVLEAGVPPADLVSTAKVCLANGYRTDDMDEALGSALILATLGEKGYAELMGHHLGQGFGTSQRVDLAMDWYEMAGQAAPVFAPGQPERADLIRAAAAELGGTPADKVVPVSSDAAAPALPTLDISQ</sequence>
<evidence type="ECO:0000313" key="4">
    <source>
        <dbReference type="Proteomes" id="UP000006765"/>
    </source>
</evidence>
<keyword evidence="4" id="KW-1185">Reference proteome</keyword>
<name>K2GS80_9RHOB</name>
<comment type="caution">
    <text evidence="3">The sequence shown here is derived from an EMBL/GenBank/DDBJ whole genome shotgun (WGS) entry which is preliminary data.</text>
</comment>
<dbReference type="eggNOG" id="COG3409">
    <property type="taxonomic scope" value="Bacteria"/>
</dbReference>
<feature type="chain" id="PRO_5003860722" evidence="1">
    <location>
        <begin position="26"/>
        <end position="444"/>
    </location>
</feature>
<dbReference type="Proteomes" id="UP000006765">
    <property type="component" value="Unassembled WGS sequence"/>
</dbReference>
<evidence type="ECO:0000313" key="3">
    <source>
        <dbReference type="EMBL" id="EKE45471.1"/>
    </source>
</evidence>
<protein>
    <submittedName>
        <fullName evidence="3">Peptidoglycan-binding domain 1 protein</fullName>
    </submittedName>
</protein>
<feature type="signal peptide" evidence="1">
    <location>
        <begin position="1"/>
        <end position="25"/>
    </location>
</feature>
<feature type="domain" description="Peptidoglycan binding-like" evidence="2">
    <location>
        <begin position="74"/>
        <end position="119"/>
    </location>
</feature>
<dbReference type="InterPro" id="IPR036366">
    <property type="entry name" value="PGBDSf"/>
</dbReference>
<dbReference type="InterPro" id="IPR002477">
    <property type="entry name" value="Peptidoglycan-bd-like"/>
</dbReference>
<dbReference type="Pfam" id="PF01471">
    <property type="entry name" value="PG_binding_1"/>
    <property type="match status" value="1"/>
</dbReference>